<dbReference type="Pfam" id="PF00188">
    <property type="entry name" value="CAP"/>
    <property type="match status" value="1"/>
</dbReference>
<dbReference type="Proteomes" id="UP000095431">
    <property type="component" value="Unassembled WGS sequence"/>
</dbReference>
<evidence type="ECO:0000313" key="5">
    <source>
        <dbReference type="Proteomes" id="UP000095431"/>
    </source>
</evidence>
<dbReference type="EMBL" id="CYZN01000011">
    <property type="protein sequence ID" value="CUO10046.1"/>
    <property type="molecule type" value="Genomic_DNA"/>
</dbReference>
<reference evidence="4 5" key="1">
    <citation type="submission" date="2015-09" db="EMBL/GenBank/DDBJ databases">
        <authorList>
            <consortium name="Pathogen Informatics"/>
        </authorList>
    </citation>
    <scope>NUCLEOTIDE SEQUENCE [LARGE SCALE GENOMIC DNA]</scope>
    <source>
        <strain evidence="4 5">2789STDY5834863</strain>
    </source>
</reference>
<dbReference type="InterPro" id="IPR036116">
    <property type="entry name" value="FN3_sf"/>
</dbReference>
<dbReference type="PROSITE" id="PS50853">
    <property type="entry name" value="FN3"/>
    <property type="match status" value="1"/>
</dbReference>
<proteinExistence type="predicted"/>
<accession>A0A174CEJ9</accession>
<dbReference type="SUPFAM" id="SSF55797">
    <property type="entry name" value="PR-1-like"/>
    <property type="match status" value="1"/>
</dbReference>
<protein>
    <submittedName>
        <fullName evidence="4">Uncharacterized protein, YkwD family</fullName>
    </submittedName>
</protein>
<name>A0A174CEJ9_9FIRM</name>
<evidence type="ECO:0000313" key="4">
    <source>
        <dbReference type="EMBL" id="CUO10046.1"/>
    </source>
</evidence>
<dbReference type="InterPro" id="IPR014044">
    <property type="entry name" value="CAP_dom"/>
</dbReference>
<dbReference type="Gene3D" id="2.60.40.4270">
    <property type="entry name" value="Listeria-Bacteroides repeat domain"/>
    <property type="match status" value="1"/>
</dbReference>
<dbReference type="Gene3D" id="3.40.33.10">
    <property type="entry name" value="CAP"/>
    <property type="match status" value="1"/>
</dbReference>
<dbReference type="AlphaFoldDB" id="A0A174CEJ9"/>
<feature type="region of interest" description="Disordered" evidence="2">
    <location>
        <begin position="224"/>
        <end position="263"/>
    </location>
</feature>
<dbReference type="InterPro" id="IPR013783">
    <property type="entry name" value="Ig-like_fold"/>
</dbReference>
<dbReference type="InterPro" id="IPR042229">
    <property type="entry name" value="Listeria/Bacterioides_rpt_sf"/>
</dbReference>
<evidence type="ECO:0000259" key="3">
    <source>
        <dbReference type="PROSITE" id="PS50853"/>
    </source>
</evidence>
<dbReference type="InterPro" id="IPR013378">
    <property type="entry name" value="InlB-like_B-rpt"/>
</dbReference>
<dbReference type="CDD" id="cd00063">
    <property type="entry name" value="FN3"/>
    <property type="match status" value="1"/>
</dbReference>
<dbReference type="SUPFAM" id="SSF49265">
    <property type="entry name" value="Fibronectin type III"/>
    <property type="match status" value="1"/>
</dbReference>
<evidence type="ECO:0000256" key="1">
    <source>
        <dbReference type="ARBA" id="ARBA00004196"/>
    </source>
</evidence>
<dbReference type="NCBIfam" id="TIGR02543">
    <property type="entry name" value="List_Bact_rpt"/>
    <property type="match status" value="1"/>
</dbReference>
<dbReference type="RefSeq" id="WP_055200341.1">
    <property type="nucleotide sequence ID" value="NZ_BTHH01000012.1"/>
</dbReference>
<dbReference type="Gene3D" id="2.60.40.10">
    <property type="entry name" value="Immunoglobulins"/>
    <property type="match status" value="2"/>
</dbReference>
<comment type="subcellular location">
    <subcellularLocation>
        <location evidence="1">Cell envelope</location>
    </subcellularLocation>
</comment>
<dbReference type="InterPro" id="IPR035940">
    <property type="entry name" value="CAP_sf"/>
</dbReference>
<dbReference type="PANTHER" id="PTHR31157">
    <property type="entry name" value="SCP DOMAIN-CONTAINING PROTEIN"/>
    <property type="match status" value="1"/>
</dbReference>
<dbReference type="PANTHER" id="PTHR31157:SF1">
    <property type="entry name" value="SCP DOMAIN-CONTAINING PROTEIN"/>
    <property type="match status" value="1"/>
</dbReference>
<evidence type="ECO:0000256" key="2">
    <source>
        <dbReference type="SAM" id="MobiDB-lite"/>
    </source>
</evidence>
<sequence>MDTVNIKKYFYQILSIFAALLLSFSIAQIPVQAAAKPGTVKLSSIKAVDYNKINIKWKKTSGATNYIVYYKKAGGKKWIKVKTLDNKKTNYTHTSSSKYPIVVGQKYTYTVKAYNKKTKKSGRYSKTGLTTRTVPATVYGLGAGLTGDNTVNVSWNPAGGTTHYVIYRKANDSAPSKIATISSKYTRYEDKNPVEGVTNTYFVFGYSSKFKVYGDGSNTGVSIKVKKKVTPTPEPTSKPEKPGDNNNDNNHGDNDDDFDDPVDPIAMASEVLRLTNIERAKEGAQPLKYNKALQDAAMLRAKEISVKFSHTRPNGTDSSTVGKDVGAGGICGENIAMGQDSPETVVTDWLNSPGHRIPMMRNANQYMGVGFYKAANGIYYWVQEFTEMNPNLLGSITFNANGGTINGKETYTITGTAGTYAWFYDAPSPSDIIDTPTPLKDGYTFSGWYDTPTPSSSRLPLRRVVYGKNGNTVYAKWVPNN</sequence>
<dbReference type="CDD" id="cd05379">
    <property type="entry name" value="CAP_bacterial"/>
    <property type="match status" value="1"/>
</dbReference>
<feature type="domain" description="Fibronectin type-III" evidence="3">
    <location>
        <begin position="36"/>
        <end position="136"/>
    </location>
</feature>
<organism evidence="4 5">
    <name type="scientific">Blautia wexlerae</name>
    <dbReference type="NCBI Taxonomy" id="418240"/>
    <lineage>
        <taxon>Bacteria</taxon>
        <taxon>Bacillati</taxon>
        <taxon>Bacillota</taxon>
        <taxon>Clostridia</taxon>
        <taxon>Lachnospirales</taxon>
        <taxon>Lachnospiraceae</taxon>
        <taxon>Blautia</taxon>
    </lineage>
</organism>
<dbReference type="GO" id="GO:0030313">
    <property type="term" value="C:cell envelope"/>
    <property type="evidence" value="ECO:0007669"/>
    <property type="project" value="UniProtKB-SubCell"/>
</dbReference>
<dbReference type="InterPro" id="IPR003961">
    <property type="entry name" value="FN3_dom"/>
</dbReference>
<gene>
    <name evidence="4" type="ORF">ERS852478_01842</name>
</gene>